<dbReference type="AlphaFoldDB" id="A0A0F4ZAP8"/>
<gene>
    <name evidence="4" type="ORF">TD95_001717</name>
</gene>
<dbReference type="InterPro" id="IPR029058">
    <property type="entry name" value="AB_hydrolase_fold"/>
</dbReference>
<dbReference type="EMBL" id="LAEV01001611">
    <property type="protein sequence ID" value="KKA27612.1"/>
    <property type="molecule type" value="Genomic_DNA"/>
</dbReference>
<evidence type="ECO:0000313" key="5">
    <source>
        <dbReference type="Proteomes" id="UP000033483"/>
    </source>
</evidence>
<name>A0A0F4ZAP8_9PEZI</name>
<dbReference type="GO" id="GO:0019748">
    <property type="term" value="P:secondary metabolic process"/>
    <property type="evidence" value="ECO:0007669"/>
    <property type="project" value="TreeGrafter"/>
</dbReference>
<accession>A0A0F4ZAP8</accession>
<feature type="region of interest" description="Disordered" evidence="2">
    <location>
        <begin position="1"/>
        <end position="53"/>
    </location>
</feature>
<reference evidence="4 5" key="1">
    <citation type="submission" date="2015-03" db="EMBL/GenBank/DDBJ databases">
        <authorList>
            <person name="Radwan O."/>
            <person name="Al-Naeli F.A."/>
            <person name="Rendon G.A."/>
            <person name="Fields C."/>
        </authorList>
    </citation>
    <scope>NUCLEOTIDE SEQUENCE [LARGE SCALE GENOMIC DNA]</scope>
    <source>
        <strain evidence="4">CR-DP1</strain>
    </source>
</reference>
<dbReference type="GO" id="GO:0005634">
    <property type="term" value="C:nucleus"/>
    <property type="evidence" value="ECO:0007669"/>
    <property type="project" value="TreeGrafter"/>
</dbReference>
<dbReference type="InterPro" id="IPR005645">
    <property type="entry name" value="FSH-like_dom"/>
</dbReference>
<dbReference type="PANTHER" id="PTHR48070">
    <property type="entry name" value="ESTERASE OVCA2"/>
    <property type="match status" value="1"/>
</dbReference>
<feature type="domain" description="Serine hydrolase" evidence="3">
    <location>
        <begin position="56"/>
        <end position="283"/>
    </location>
</feature>
<keyword evidence="5" id="KW-1185">Reference proteome</keyword>
<evidence type="ECO:0000256" key="2">
    <source>
        <dbReference type="SAM" id="MobiDB-lite"/>
    </source>
</evidence>
<organism evidence="4 5">
    <name type="scientific">Thielaviopsis punctulata</name>
    <dbReference type="NCBI Taxonomy" id="72032"/>
    <lineage>
        <taxon>Eukaryota</taxon>
        <taxon>Fungi</taxon>
        <taxon>Dikarya</taxon>
        <taxon>Ascomycota</taxon>
        <taxon>Pezizomycotina</taxon>
        <taxon>Sordariomycetes</taxon>
        <taxon>Hypocreomycetidae</taxon>
        <taxon>Microascales</taxon>
        <taxon>Ceratocystidaceae</taxon>
        <taxon>Thielaviopsis</taxon>
    </lineage>
</organism>
<evidence type="ECO:0000313" key="4">
    <source>
        <dbReference type="EMBL" id="KKA27612.1"/>
    </source>
</evidence>
<protein>
    <recommendedName>
        <fullName evidence="3">Serine hydrolase domain-containing protein</fullName>
    </recommendedName>
</protein>
<proteinExistence type="predicted"/>
<comment type="caution">
    <text evidence="4">The sequence shown here is derived from an EMBL/GenBank/DDBJ whole genome shotgun (WGS) entry which is preliminary data.</text>
</comment>
<dbReference type="Pfam" id="PF03959">
    <property type="entry name" value="FSH1"/>
    <property type="match status" value="1"/>
</dbReference>
<dbReference type="OrthoDB" id="2094269at2759"/>
<evidence type="ECO:0000256" key="1">
    <source>
        <dbReference type="ARBA" id="ARBA00022801"/>
    </source>
</evidence>
<dbReference type="Gene3D" id="3.40.50.1820">
    <property type="entry name" value="alpha/beta hydrolase"/>
    <property type="match status" value="1"/>
</dbReference>
<dbReference type="InterPro" id="IPR050593">
    <property type="entry name" value="LovG"/>
</dbReference>
<sequence>MSDQIAASAAVESAAASAQTSASSTPAPQVPQAKTGKTPRPPRAPKKPVEKPPMKEYKVLMVHGYTQSGSLFRSKVRALEKALLKTLNPLGITLTFLYPTAPIRLRPRDIPGWQPTEDDADGDAEIESYGWFRFDEIGATYRGIDQGARVLAAEMRAAGGVDVVLGFSQGAFVAAALAAILEQPYRAAGSAEQQAWVDELRAANGEKKLKFAVVYSGFIAKAADLQWLYEPKMVTPSVHIMGGLDTIVEESRTRALIEKCEDPSVFVHPGSHYVPVSREWLNAVASTFKKYLYDDLQPKKED</sequence>
<keyword evidence="1" id="KW-0378">Hydrolase</keyword>
<dbReference type="Proteomes" id="UP000033483">
    <property type="component" value="Unassembled WGS sequence"/>
</dbReference>
<evidence type="ECO:0000259" key="3">
    <source>
        <dbReference type="Pfam" id="PF03959"/>
    </source>
</evidence>
<dbReference type="PANTHER" id="PTHR48070:SF6">
    <property type="entry name" value="ESTERASE OVCA2"/>
    <property type="match status" value="1"/>
</dbReference>
<feature type="compositionally biased region" description="Low complexity" evidence="2">
    <location>
        <begin position="1"/>
        <end position="27"/>
    </location>
</feature>
<dbReference type="GO" id="GO:0005737">
    <property type="term" value="C:cytoplasm"/>
    <property type="evidence" value="ECO:0007669"/>
    <property type="project" value="TreeGrafter"/>
</dbReference>
<dbReference type="SUPFAM" id="SSF53474">
    <property type="entry name" value="alpha/beta-Hydrolases"/>
    <property type="match status" value="1"/>
</dbReference>
<dbReference type="GO" id="GO:0016787">
    <property type="term" value="F:hydrolase activity"/>
    <property type="evidence" value="ECO:0007669"/>
    <property type="project" value="UniProtKB-KW"/>
</dbReference>